<feature type="chain" id="PRO_5046697662" description="Lipoprotein" evidence="2">
    <location>
        <begin position="20"/>
        <end position="231"/>
    </location>
</feature>
<evidence type="ECO:0000256" key="2">
    <source>
        <dbReference type="SAM" id="SignalP"/>
    </source>
</evidence>
<dbReference type="RefSeq" id="WP_191728160.1">
    <property type="nucleotide sequence ID" value="NZ_JACSQJ010000001.1"/>
</dbReference>
<name>A0ABR8UFW0_9GAMM</name>
<evidence type="ECO:0008006" key="5">
    <source>
        <dbReference type="Google" id="ProtNLM"/>
    </source>
</evidence>
<protein>
    <recommendedName>
        <fullName evidence="5">Lipoprotein</fullName>
    </recommendedName>
</protein>
<evidence type="ECO:0000313" key="3">
    <source>
        <dbReference type="EMBL" id="MBD7986919.1"/>
    </source>
</evidence>
<feature type="region of interest" description="Disordered" evidence="1">
    <location>
        <begin position="194"/>
        <end position="231"/>
    </location>
</feature>
<reference evidence="3 4" key="1">
    <citation type="submission" date="2020-08" db="EMBL/GenBank/DDBJ databases">
        <title>A Genomic Blueprint of the Chicken Gut Microbiome.</title>
        <authorList>
            <person name="Gilroy R."/>
            <person name="Ravi A."/>
            <person name="Getino M."/>
            <person name="Pursley I."/>
            <person name="Horton D.L."/>
            <person name="Alikhan N.-F."/>
            <person name="Baker D."/>
            <person name="Gharbi K."/>
            <person name="Hall N."/>
            <person name="Watson M."/>
            <person name="Adriaenssens E.M."/>
            <person name="Foster-Nyarko E."/>
            <person name="Jarju S."/>
            <person name="Secka A."/>
            <person name="Antonio M."/>
            <person name="Oren A."/>
            <person name="Chaudhuri R."/>
            <person name="La Ragione R.M."/>
            <person name="Hildebrand F."/>
            <person name="Pallen M.J."/>
        </authorList>
    </citation>
    <scope>NUCLEOTIDE SEQUENCE [LARGE SCALE GENOMIC DNA]</scope>
    <source>
        <strain evidence="3 4">Sa2BVA3</strain>
    </source>
</reference>
<keyword evidence="2" id="KW-0732">Signal</keyword>
<feature type="signal peptide" evidence="2">
    <location>
        <begin position="1"/>
        <end position="19"/>
    </location>
</feature>
<sequence length="231" mass="25084">MESFTSLAMAAAAAICVLAGCTEVPQPAQPRPQQAGQPMDPLRTAGHLASIRGSALVGDQEGVHDGLMAMHEDFRKAIKLADPARRVDREAARAALHGVEGLASVVWLDHENLFVLVDRNELRTQAVIDAICIRLEPLGDTLGVVVNLQSTAARTGEEQATLSRNCQLQPGDRAFLQRERQVDVVPGHIRAQQQRAQAQADARGDRSRQTQASLEILMESTPELPADPRRQ</sequence>
<dbReference type="Proteomes" id="UP000647183">
    <property type="component" value="Unassembled WGS sequence"/>
</dbReference>
<organism evidence="3 4">
    <name type="scientific">Luteimonas colneyensis</name>
    <dbReference type="NCBI Taxonomy" id="2762230"/>
    <lineage>
        <taxon>Bacteria</taxon>
        <taxon>Pseudomonadati</taxon>
        <taxon>Pseudomonadota</taxon>
        <taxon>Gammaproteobacteria</taxon>
        <taxon>Lysobacterales</taxon>
        <taxon>Lysobacteraceae</taxon>
        <taxon>Luteimonas</taxon>
    </lineage>
</organism>
<keyword evidence="4" id="KW-1185">Reference proteome</keyword>
<proteinExistence type="predicted"/>
<evidence type="ECO:0000256" key="1">
    <source>
        <dbReference type="SAM" id="MobiDB-lite"/>
    </source>
</evidence>
<comment type="caution">
    <text evidence="3">The sequence shown here is derived from an EMBL/GenBank/DDBJ whole genome shotgun (WGS) entry which is preliminary data.</text>
</comment>
<evidence type="ECO:0000313" key="4">
    <source>
        <dbReference type="Proteomes" id="UP000647183"/>
    </source>
</evidence>
<gene>
    <name evidence="3" type="ORF">H9645_02610</name>
</gene>
<accession>A0ABR8UFW0</accession>
<dbReference type="EMBL" id="JACSQJ010000001">
    <property type="protein sequence ID" value="MBD7986919.1"/>
    <property type="molecule type" value="Genomic_DNA"/>
</dbReference>